<evidence type="ECO:0000313" key="3">
    <source>
        <dbReference type="Proteomes" id="UP000791080"/>
    </source>
</evidence>
<accession>A0ABT1JBZ2</accession>
<evidence type="ECO:0000259" key="1">
    <source>
        <dbReference type="Pfam" id="PF01636"/>
    </source>
</evidence>
<protein>
    <submittedName>
        <fullName evidence="2">Phosphotransferase enzyme family protein</fullName>
    </submittedName>
</protein>
<evidence type="ECO:0000313" key="2">
    <source>
        <dbReference type="EMBL" id="MCP2330012.1"/>
    </source>
</evidence>
<dbReference type="SUPFAM" id="SSF56112">
    <property type="entry name" value="Protein kinase-like (PK-like)"/>
    <property type="match status" value="1"/>
</dbReference>
<dbReference type="EMBL" id="AUBJ02000001">
    <property type="protein sequence ID" value="MCP2330012.1"/>
    <property type="molecule type" value="Genomic_DNA"/>
</dbReference>
<dbReference type="Gene3D" id="3.90.1200.10">
    <property type="match status" value="1"/>
</dbReference>
<dbReference type="Pfam" id="PF01636">
    <property type="entry name" value="APH"/>
    <property type="match status" value="1"/>
</dbReference>
<dbReference type="InterPro" id="IPR002575">
    <property type="entry name" value="Aminoglycoside_PTrfase"/>
</dbReference>
<organism evidence="2 3">
    <name type="scientific">Actinoalloteichus caeruleus DSM 43889</name>
    <dbReference type="NCBI Taxonomy" id="1120930"/>
    <lineage>
        <taxon>Bacteria</taxon>
        <taxon>Bacillati</taxon>
        <taxon>Actinomycetota</taxon>
        <taxon>Actinomycetes</taxon>
        <taxon>Pseudonocardiales</taxon>
        <taxon>Pseudonocardiaceae</taxon>
        <taxon>Actinoalloteichus</taxon>
        <taxon>Actinoalloteichus cyanogriseus</taxon>
    </lineage>
</organism>
<feature type="domain" description="Aminoglycoside phosphotransferase" evidence="1">
    <location>
        <begin position="112"/>
        <end position="163"/>
    </location>
</feature>
<gene>
    <name evidence="2" type="ORF">G443_000282</name>
</gene>
<reference evidence="2 3" key="1">
    <citation type="submission" date="2013-07" db="EMBL/GenBank/DDBJ databases">
        <authorList>
            <consortium name="DOE Joint Genome Institute"/>
            <person name="Reeve W."/>
            <person name="Huntemann M."/>
            <person name="Han J."/>
            <person name="Chen A."/>
            <person name="Kyrpides N."/>
            <person name="Mavromatis K."/>
            <person name="Markowitz V."/>
            <person name="Palaniappan K."/>
            <person name="Ivanova N."/>
            <person name="Schaumberg A."/>
            <person name="Pati A."/>
            <person name="Liolios K."/>
            <person name="Nordberg H.P."/>
            <person name="Cantor M.N."/>
            <person name="Hua S.X."/>
            <person name="Woyke T."/>
        </authorList>
    </citation>
    <scope>NUCLEOTIDE SEQUENCE [LARGE SCALE GENOMIC DNA]</scope>
    <source>
        <strain evidence="2 3">DSM 43889</strain>
    </source>
</reference>
<reference evidence="2 3" key="2">
    <citation type="submission" date="2022-06" db="EMBL/GenBank/DDBJ databases">
        <title>Genomic Encyclopedia of Type Strains, Phase I: the one thousand microbial genomes (KMG-I) project.</title>
        <authorList>
            <person name="Kyrpides N."/>
        </authorList>
    </citation>
    <scope>NUCLEOTIDE SEQUENCE [LARGE SCALE GENOMIC DNA]</scope>
    <source>
        <strain evidence="2 3">DSM 43889</strain>
    </source>
</reference>
<keyword evidence="3" id="KW-1185">Reference proteome</keyword>
<sequence>MEEPLPGGNADAGQVVRVGDTVRRPGRPWTPAVLALLAHLRDRGLSWVPEPLGVDERGRSVLRYLPGDNPFPAGLSAFATDSAVHRVGAMIRDLHDAVADFVPPVDARWQVLYPHAGNEIIAHQDLAPYNVLVHGDEWYLIDWDAAAPGDRLWDLAYALRGFVPLSGDGAWEPGGTERRLRLVVDGYGATGPERELLAGLVVERVRSMAELLREGWRHGRQPWARMYAEGHGPYWAAEAGFAAARVETWRRALLA</sequence>
<name>A0ABT1JBZ2_ACTCY</name>
<dbReference type="RefSeq" id="WP_211237527.1">
    <property type="nucleotide sequence ID" value="NZ_AUBJ02000001.1"/>
</dbReference>
<comment type="caution">
    <text evidence="2">The sequence shown here is derived from an EMBL/GenBank/DDBJ whole genome shotgun (WGS) entry which is preliminary data.</text>
</comment>
<dbReference type="Proteomes" id="UP000791080">
    <property type="component" value="Unassembled WGS sequence"/>
</dbReference>
<proteinExistence type="predicted"/>
<dbReference type="InterPro" id="IPR011009">
    <property type="entry name" value="Kinase-like_dom_sf"/>
</dbReference>